<dbReference type="EC" id="2.7.10.2" evidence="3"/>
<evidence type="ECO:0000256" key="6">
    <source>
        <dbReference type="ARBA" id="ARBA00022679"/>
    </source>
</evidence>
<keyword evidence="4" id="KW-1003">Cell membrane</keyword>
<evidence type="ECO:0000256" key="14">
    <source>
        <dbReference type="ARBA" id="ARBA00061333"/>
    </source>
</evidence>
<keyword evidence="19" id="KW-1185">Reference proteome</keyword>
<evidence type="ECO:0000256" key="8">
    <source>
        <dbReference type="ARBA" id="ARBA00022777"/>
    </source>
</evidence>
<dbReference type="InterPro" id="IPR011009">
    <property type="entry name" value="Kinase-like_dom_sf"/>
</dbReference>
<evidence type="ECO:0000313" key="18">
    <source>
        <dbReference type="EMBL" id="EYC05874.1"/>
    </source>
</evidence>
<dbReference type="GO" id="GO:0005737">
    <property type="term" value="C:cytoplasm"/>
    <property type="evidence" value="ECO:0007669"/>
    <property type="project" value="UniProtKB-SubCell"/>
</dbReference>
<keyword evidence="11" id="KW-0472">Membrane</keyword>
<dbReference type="InterPro" id="IPR001245">
    <property type="entry name" value="Ser-Thr/Tyr_kinase_cat_dom"/>
</dbReference>
<evidence type="ECO:0000256" key="13">
    <source>
        <dbReference type="ARBA" id="ARBA00051245"/>
    </source>
</evidence>
<feature type="domain" description="Protein kinase" evidence="17">
    <location>
        <begin position="154"/>
        <end position="563"/>
    </location>
</feature>
<dbReference type="GO" id="GO:0005524">
    <property type="term" value="F:ATP binding"/>
    <property type="evidence" value="ECO:0007669"/>
    <property type="project" value="UniProtKB-UniRule"/>
</dbReference>
<dbReference type="STRING" id="53326.A0A016TS46"/>
<evidence type="ECO:0000256" key="11">
    <source>
        <dbReference type="ARBA" id="ARBA00023136"/>
    </source>
</evidence>
<dbReference type="OrthoDB" id="546826at2759"/>
<dbReference type="InterPro" id="IPR008266">
    <property type="entry name" value="Tyr_kinase_AS"/>
</dbReference>
<evidence type="ECO:0000256" key="10">
    <source>
        <dbReference type="ARBA" id="ARBA00022999"/>
    </source>
</evidence>
<evidence type="ECO:0000256" key="2">
    <source>
        <dbReference type="ARBA" id="ARBA00004496"/>
    </source>
</evidence>
<dbReference type="PANTHER" id="PTHR24418">
    <property type="entry name" value="TYROSINE-PROTEIN KINASE"/>
    <property type="match status" value="1"/>
</dbReference>
<dbReference type="Gene3D" id="3.30.200.20">
    <property type="entry name" value="Phosphorylase Kinase, domain 1"/>
    <property type="match status" value="1"/>
</dbReference>
<evidence type="ECO:0000256" key="5">
    <source>
        <dbReference type="ARBA" id="ARBA00022490"/>
    </source>
</evidence>
<protein>
    <recommendedName>
        <fullName evidence="3">non-specific protein-tyrosine kinase</fullName>
        <ecNumber evidence="3">2.7.10.2</ecNumber>
    </recommendedName>
</protein>
<feature type="binding site" evidence="15">
    <location>
        <position position="186"/>
    </location>
    <ligand>
        <name>ATP</name>
        <dbReference type="ChEBI" id="CHEBI:30616"/>
    </ligand>
</feature>
<comment type="subcellular location">
    <subcellularLocation>
        <location evidence="1">Cell membrane</location>
        <topology evidence="1">Peripheral membrane protein</topology>
    </subcellularLocation>
    <subcellularLocation>
        <location evidence="2">Cytoplasm</location>
    </subcellularLocation>
</comment>
<comment type="catalytic activity">
    <reaction evidence="13">
        <text>L-tyrosyl-[protein] + ATP = O-phospho-L-tyrosyl-[protein] + ADP + H(+)</text>
        <dbReference type="Rhea" id="RHEA:10596"/>
        <dbReference type="Rhea" id="RHEA-COMP:10136"/>
        <dbReference type="Rhea" id="RHEA-COMP:20101"/>
        <dbReference type="ChEBI" id="CHEBI:15378"/>
        <dbReference type="ChEBI" id="CHEBI:30616"/>
        <dbReference type="ChEBI" id="CHEBI:46858"/>
        <dbReference type="ChEBI" id="CHEBI:61978"/>
        <dbReference type="ChEBI" id="CHEBI:456216"/>
        <dbReference type="EC" id="2.7.10.2"/>
    </reaction>
</comment>
<sequence>MRGASLVTGLINADHFILYPLMMSRRVCLLVVTQWIVAFFQTYDLLTRGEPLLQEHFIITVRKREQSDQEEEPRNKNDEEMEEAKKQRDENELRHIPIKYSRRAKLYYVRLYGFKWVSGLIEYHRRNKIAFDEDGTIIKRAIKRADWQLNHEQIVKTKKLGDGAFGDVYKGILRTGLMESREVAIKTIIGSISSEENEKLFREAMLMRRLVHPNVVMLIGVASNEEPVMIVMEFAQGGSVLDAVQAKPGPSVYVRIKYCHGAALGLQYLSGQGMFQCIIDRRIRDIIKIPTNQCDFVANSGTANAIYVLLLSIENHREKERQHHPVFVDMDKAFDSFSHQVNWCALCWHGVPEELIEWVRIVKRDLKKLTLWILLYEDGVMLVSEHKVDLKSQTKACCERLAWFDLQLKIEKTEQMTTSLRELALIQIIHRDVAARNCLIGKHDTAKISDFGLSIVGTQKKEKTLRKVPVRYLAPETLKKREYTVKTDVWSFGVFMWEVFHDGKEPYAEMNAKEVRKYVLGGNTLDNESDHYPQHMWSITMSCFARDPQSRPAFDSIAAQIWSGIEEFKEHNSMLSFLRFW</sequence>
<feature type="region of interest" description="Disordered" evidence="16">
    <location>
        <begin position="64"/>
        <end position="88"/>
    </location>
</feature>
<evidence type="ECO:0000256" key="3">
    <source>
        <dbReference type="ARBA" id="ARBA00011903"/>
    </source>
</evidence>
<accession>A0A016TS46</accession>
<evidence type="ECO:0000256" key="1">
    <source>
        <dbReference type="ARBA" id="ARBA00004202"/>
    </source>
</evidence>
<dbReference type="Pfam" id="PF07714">
    <property type="entry name" value="PK_Tyr_Ser-Thr"/>
    <property type="match status" value="2"/>
</dbReference>
<keyword evidence="9 15" id="KW-0067">ATP-binding</keyword>
<dbReference type="FunFam" id="3.30.200.20:FF:000194">
    <property type="entry name" value="protein-tyrosine kinase 2-beta isoform X1"/>
    <property type="match status" value="1"/>
</dbReference>
<dbReference type="InterPro" id="IPR050198">
    <property type="entry name" value="Non-receptor_tyrosine_kinases"/>
</dbReference>
<keyword evidence="7 15" id="KW-0547">Nucleotide-binding</keyword>
<dbReference type="SUPFAM" id="SSF56112">
    <property type="entry name" value="Protein kinase-like (PK-like)"/>
    <property type="match status" value="2"/>
</dbReference>
<dbReference type="EMBL" id="JARK01001415">
    <property type="protein sequence ID" value="EYC05874.1"/>
    <property type="molecule type" value="Genomic_DNA"/>
</dbReference>
<reference evidence="19" key="1">
    <citation type="journal article" date="2015" name="Nat. Genet.">
        <title>The genome and transcriptome of the zoonotic hookworm Ancylostoma ceylanicum identify infection-specific gene families.</title>
        <authorList>
            <person name="Schwarz E.M."/>
            <person name="Hu Y."/>
            <person name="Antoshechkin I."/>
            <person name="Miller M.M."/>
            <person name="Sternberg P.W."/>
            <person name="Aroian R.V."/>
        </authorList>
    </citation>
    <scope>NUCLEOTIDE SEQUENCE</scope>
    <source>
        <strain evidence="19">HY135</strain>
    </source>
</reference>
<evidence type="ECO:0000256" key="15">
    <source>
        <dbReference type="PROSITE-ProRule" id="PRU10141"/>
    </source>
</evidence>
<keyword evidence="8" id="KW-0418">Kinase</keyword>
<dbReference type="GO" id="GO:0004715">
    <property type="term" value="F:non-membrane spanning protein tyrosine kinase activity"/>
    <property type="evidence" value="ECO:0007669"/>
    <property type="project" value="UniProtKB-EC"/>
</dbReference>
<evidence type="ECO:0000313" key="19">
    <source>
        <dbReference type="Proteomes" id="UP000024635"/>
    </source>
</evidence>
<dbReference type="GO" id="GO:0005886">
    <property type="term" value="C:plasma membrane"/>
    <property type="evidence" value="ECO:0007669"/>
    <property type="project" value="UniProtKB-SubCell"/>
</dbReference>
<name>A0A016TS46_9BILA</name>
<evidence type="ECO:0000256" key="9">
    <source>
        <dbReference type="ARBA" id="ARBA00022840"/>
    </source>
</evidence>
<dbReference type="InterPro" id="IPR020635">
    <property type="entry name" value="Tyr_kinase_cat_dom"/>
</dbReference>
<organism evidence="18 19">
    <name type="scientific">Ancylostoma ceylanicum</name>
    <dbReference type="NCBI Taxonomy" id="53326"/>
    <lineage>
        <taxon>Eukaryota</taxon>
        <taxon>Metazoa</taxon>
        <taxon>Ecdysozoa</taxon>
        <taxon>Nematoda</taxon>
        <taxon>Chromadorea</taxon>
        <taxon>Rhabditida</taxon>
        <taxon>Rhabditina</taxon>
        <taxon>Rhabditomorpha</taxon>
        <taxon>Strongyloidea</taxon>
        <taxon>Ancylostomatidae</taxon>
        <taxon>Ancylostomatinae</taxon>
        <taxon>Ancylostoma</taxon>
    </lineage>
</organism>
<proteinExistence type="inferred from homology"/>
<dbReference type="InterPro" id="IPR000719">
    <property type="entry name" value="Prot_kinase_dom"/>
</dbReference>
<dbReference type="SMART" id="SM00219">
    <property type="entry name" value="TyrKc"/>
    <property type="match status" value="1"/>
</dbReference>
<dbReference type="PROSITE" id="PS00107">
    <property type="entry name" value="PROTEIN_KINASE_ATP"/>
    <property type="match status" value="1"/>
</dbReference>
<dbReference type="PROSITE" id="PS00109">
    <property type="entry name" value="PROTEIN_KINASE_TYR"/>
    <property type="match status" value="1"/>
</dbReference>
<evidence type="ECO:0000256" key="7">
    <source>
        <dbReference type="ARBA" id="ARBA00022741"/>
    </source>
</evidence>
<evidence type="ECO:0000256" key="16">
    <source>
        <dbReference type="SAM" id="MobiDB-lite"/>
    </source>
</evidence>
<dbReference type="InterPro" id="IPR017441">
    <property type="entry name" value="Protein_kinase_ATP_BS"/>
</dbReference>
<keyword evidence="10" id="KW-0727">SH2 domain</keyword>
<evidence type="ECO:0000256" key="12">
    <source>
        <dbReference type="ARBA" id="ARBA00023137"/>
    </source>
</evidence>
<dbReference type="Gene3D" id="1.10.510.10">
    <property type="entry name" value="Transferase(Phosphotransferase) domain 1"/>
    <property type="match status" value="1"/>
</dbReference>
<comment type="caution">
    <text evidence="18">The sequence shown here is derived from an EMBL/GenBank/DDBJ whole genome shotgun (WGS) entry which is preliminary data.</text>
</comment>
<gene>
    <name evidence="18" type="primary">Acey_s0079.g1232</name>
    <name evidence="18" type="ORF">Y032_0079g1232</name>
</gene>
<dbReference type="AlphaFoldDB" id="A0A016TS46"/>
<keyword evidence="5" id="KW-0963">Cytoplasm</keyword>
<dbReference type="PROSITE" id="PS50011">
    <property type="entry name" value="PROTEIN_KINASE_DOM"/>
    <property type="match status" value="1"/>
</dbReference>
<keyword evidence="6" id="KW-0808">Transferase</keyword>
<comment type="similarity">
    <text evidence="14">Belongs to the protein kinase superfamily. Tyr protein kinase family. Fes/fps subfamily.</text>
</comment>
<dbReference type="Proteomes" id="UP000024635">
    <property type="component" value="Unassembled WGS sequence"/>
</dbReference>
<evidence type="ECO:0000259" key="17">
    <source>
        <dbReference type="PROSITE" id="PS50011"/>
    </source>
</evidence>
<keyword evidence="12" id="KW-0829">Tyrosine-protein kinase</keyword>
<evidence type="ECO:0000256" key="4">
    <source>
        <dbReference type="ARBA" id="ARBA00022475"/>
    </source>
</evidence>